<sequence length="300" mass="33127">MIKLPLAGASREDIRRVNLEKRVVLRDGTPVAGIGQGTWNMGEDRARREEEIAALRLGVELGMDLIDTAEMYGEGRSEELVGEAIRGIRDEVFLVSKVHPQNAGGERLAASCENSLKRLGTDRLDLYLLHWRGDIPLEETVEGMERLVREGKIARWGVSNFDMADMLELEGITGTACAVNQVLYHLGSRGIETDLMPWQRSRGIPVMAYSPLAQAGALRRGMTGSEAVRQVASNHGAEPLQVLLAWSVCDDNVFAIPKASTPDHVLQNAAARLIELTEEERVLLDNAFPRPAWKVPLDMI</sequence>
<evidence type="ECO:0000256" key="1">
    <source>
        <dbReference type="PIRSR" id="PIRSR000097-1"/>
    </source>
</evidence>
<dbReference type="PRINTS" id="PR00069">
    <property type="entry name" value="ALDKETRDTASE"/>
</dbReference>
<evidence type="ECO:0000256" key="3">
    <source>
        <dbReference type="PIRSR" id="PIRSR000097-3"/>
    </source>
</evidence>
<dbReference type="SUPFAM" id="SSF51430">
    <property type="entry name" value="NAD(P)-linked oxidoreductase"/>
    <property type="match status" value="1"/>
</dbReference>
<dbReference type="PANTHER" id="PTHR43638:SF3">
    <property type="entry name" value="ALDEHYDE REDUCTASE"/>
    <property type="match status" value="1"/>
</dbReference>
<evidence type="ECO:0000313" key="6">
    <source>
        <dbReference type="Proteomes" id="UP000367750"/>
    </source>
</evidence>
<feature type="site" description="Lowers pKa of active site Tyr" evidence="3">
    <location>
        <position position="97"/>
    </location>
</feature>
<evidence type="ECO:0000313" key="5">
    <source>
        <dbReference type="EMBL" id="KAA9005439.1"/>
    </source>
</evidence>
<gene>
    <name evidence="5" type="ORF">F4V43_08195</name>
</gene>
<protein>
    <submittedName>
        <fullName evidence="5">Aldo/keto reductase</fullName>
    </submittedName>
</protein>
<dbReference type="CDD" id="cd19138">
    <property type="entry name" value="AKR_YeaE"/>
    <property type="match status" value="1"/>
</dbReference>
<dbReference type="Pfam" id="PF00248">
    <property type="entry name" value="Aldo_ket_red"/>
    <property type="match status" value="1"/>
</dbReference>
<evidence type="ECO:0000256" key="2">
    <source>
        <dbReference type="PIRSR" id="PIRSR000097-2"/>
    </source>
</evidence>
<dbReference type="EMBL" id="VYKK01000008">
    <property type="protein sequence ID" value="KAA9005439.1"/>
    <property type="molecule type" value="Genomic_DNA"/>
</dbReference>
<dbReference type="Proteomes" id="UP000367750">
    <property type="component" value="Unassembled WGS sequence"/>
</dbReference>
<dbReference type="GO" id="GO:0016491">
    <property type="term" value="F:oxidoreductase activity"/>
    <property type="evidence" value="ECO:0007669"/>
    <property type="project" value="InterPro"/>
</dbReference>
<dbReference type="PIRSF" id="PIRSF000097">
    <property type="entry name" value="AKR"/>
    <property type="match status" value="1"/>
</dbReference>
<dbReference type="AlphaFoldDB" id="A0A5J5GBD6"/>
<dbReference type="InterPro" id="IPR020471">
    <property type="entry name" value="AKR"/>
</dbReference>
<accession>A0A5J5GBD6</accession>
<keyword evidence="6" id="KW-1185">Reference proteome</keyword>
<dbReference type="OrthoDB" id="9773828at2"/>
<dbReference type="RefSeq" id="WP_150457752.1">
    <property type="nucleotide sequence ID" value="NZ_VYKK01000008.1"/>
</dbReference>
<reference evidence="5 6" key="1">
    <citation type="submission" date="2019-09" db="EMBL/GenBank/DDBJ databases">
        <title>Bacillus ochoae sp. nov., Paenibacillus whitsoniae sp. nov., Paenibacillus spiritus sp. nov. Isolated from the Mars Exploration Rover during spacecraft assembly.</title>
        <authorList>
            <person name="Seuylemezian A."/>
            <person name="Vaishampayan P."/>
        </authorList>
    </citation>
    <scope>NUCLEOTIDE SEQUENCE [LARGE SCALE GENOMIC DNA]</scope>
    <source>
        <strain evidence="5 6">MER_111</strain>
    </source>
</reference>
<feature type="active site" description="Proton donor" evidence="1">
    <location>
        <position position="72"/>
    </location>
</feature>
<proteinExistence type="predicted"/>
<dbReference type="InterPro" id="IPR023210">
    <property type="entry name" value="NADP_OxRdtase_dom"/>
</dbReference>
<dbReference type="InterPro" id="IPR036812">
    <property type="entry name" value="NAD(P)_OxRdtase_dom_sf"/>
</dbReference>
<comment type="caution">
    <text evidence="5">The sequence shown here is derived from an EMBL/GenBank/DDBJ whole genome shotgun (WGS) entry which is preliminary data.</text>
</comment>
<name>A0A5J5GBD6_9BACL</name>
<feature type="binding site" evidence="2">
    <location>
        <position position="130"/>
    </location>
    <ligand>
        <name>substrate</name>
    </ligand>
</feature>
<evidence type="ECO:0000259" key="4">
    <source>
        <dbReference type="Pfam" id="PF00248"/>
    </source>
</evidence>
<dbReference type="Gene3D" id="3.20.20.100">
    <property type="entry name" value="NADP-dependent oxidoreductase domain"/>
    <property type="match status" value="1"/>
</dbReference>
<feature type="domain" description="NADP-dependent oxidoreductase" evidence="4">
    <location>
        <begin position="34"/>
        <end position="281"/>
    </location>
</feature>
<dbReference type="PANTHER" id="PTHR43638">
    <property type="entry name" value="OXIDOREDUCTASE, ALDO/KETO REDUCTASE FAMILY PROTEIN"/>
    <property type="match status" value="1"/>
</dbReference>
<organism evidence="5 6">
    <name type="scientific">Paenibacillus spiritus</name>
    <dbReference type="NCBI Taxonomy" id="2496557"/>
    <lineage>
        <taxon>Bacteria</taxon>
        <taxon>Bacillati</taxon>
        <taxon>Bacillota</taxon>
        <taxon>Bacilli</taxon>
        <taxon>Bacillales</taxon>
        <taxon>Paenibacillaceae</taxon>
        <taxon>Paenibacillus</taxon>
    </lineage>
</organism>